<dbReference type="AlphaFoldDB" id="A6FXL4"/>
<dbReference type="InterPro" id="IPR002347">
    <property type="entry name" value="SDR_fam"/>
</dbReference>
<dbReference type="PROSITE" id="PS00061">
    <property type="entry name" value="ADH_SHORT"/>
    <property type="match status" value="1"/>
</dbReference>
<keyword evidence="5" id="KW-1185">Reference proteome</keyword>
<accession>A6FXL4</accession>
<keyword evidence="2" id="KW-0560">Oxidoreductase</keyword>
<dbReference type="eggNOG" id="COG4221">
    <property type="taxonomic scope" value="Bacteria"/>
</dbReference>
<protein>
    <submittedName>
        <fullName evidence="4">Oxidoreductase, short chain dehydrogenase/reductase family protein</fullName>
    </submittedName>
</protein>
<dbReference type="PANTHER" id="PTHR43115:SF4">
    <property type="entry name" value="DEHYDROGENASE_REDUCTASE SDR FAMILY MEMBER 11"/>
    <property type="match status" value="1"/>
</dbReference>
<proteinExistence type="inferred from homology"/>
<dbReference type="InterPro" id="IPR036291">
    <property type="entry name" value="NAD(P)-bd_dom_sf"/>
</dbReference>
<dbReference type="EMBL" id="ABCS01000002">
    <property type="protein sequence ID" value="EDM81602.1"/>
    <property type="molecule type" value="Genomic_DNA"/>
</dbReference>
<evidence type="ECO:0000256" key="2">
    <source>
        <dbReference type="ARBA" id="ARBA00023002"/>
    </source>
</evidence>
<organism evidence="4 5">
    <name type="scientific">Plesiocystis pacifica SIR-1</name>
    <dbReference type="NCBI Taxonomy" id="391625"/>
    <lineage>
        <taxon>Bacteria</taxon>
        <taxon>Pseudomonadati</taxon>
        <taxon>Myxococcota</taxon>
        <taxon>Polyangia</taxon>
        <taxon>Nannocystales</taxon>
        <taxon>Nannocystaceae</taxon>
        <taxon>Plesiocystis</taxon>
    </lineage>
</organism>
<evidence type="ECO:0000256" key="3">
    <source>
        <dbReference type="RuleBase" id="RU000363"/>
    </source>
</evidence>
<dbReference type="PANTHER" id="PTHR43115">
    <property type="entry name" value="DEHYDROGENASE/REDUCTASE SDR FAMILY MEMBER 11"/>
    <property type="match status" value="1"/>
</dbReference>
<evidence type="ECO:0000313" key="4">
    <source>
        <dbReference type="EMBL" id="EDM81602.1"/>
    </source>
</evidence>
<evidence type="ECO:0000313" key="5">
    <source>
        <dbReference type="Proteomes" id="UP000005801"/>
    </source>
</evidence>
<name>A6FXL4_9BACT</name>
<sequence length="252" mass="26592">MTGASSGIGRAIARSLALELGMRVVLSARRVERLEALAAELRDAGAAVFVAPCDLRDEGSILALFAAIADAPGFGPVDVLINNAGLGREAPLSSGATEHWREMLEVNVLGLCICTREAVRGMLERERDAGPDAPAIPGHVIHVASMASHRVPAGSGVYSATKFAVRSLTEGLRLELRAADSKIRVGAVSPGYVETEFAAVYGHGDEERARATYSRFPVLQPEDVAATVAHMLAAPPRVQIHDVLMRGTQQPG</sequence>
<dbReference type="PRINTS" id="PR00080">
    <property type="entry name" value="SDRFAMILY"/>
</dbReference>
<evidence type="ECO:0000256" key="1">
    <source>
        <dbReference type="ARBA" id="ARBA00006484"/>
    </source>
</evidence>
<reference evidence="4 5" key="1">
    <citation type="submission" date="2007-06" db="EMBL/GenBank/DDBJ databases">
        <authorList>
            <person name="Shimkets L."/>
            <person name="Ferriera S."/>
            <person name="Johnson J."/>
            <person name="Kravitz S."/>
            <person name="Beeson K."/>
            <person name="Sutton G."/>
            <person name="Rogers Y.-H."/>
            <person name="Friedman R."/>
            <person name="Frazier M."/>
            <person name="Venter J.C."/>
        </authorList>
    </citation>
    <scope>NUCLEOTIDE SEQUENCE [LARGE SCALE GENOMIC DNA]</scope>
    <source>
        <strain evidence="4 5">SIR-1</strain>
    </source>
</reference>
<dbReference type="InterPro" id="IPR020904">
    <property type="entry name" value="Sc_DH/Rdtase_CS"/>
</dbReference>
<dbReference type="Proteomes" id="UP000005801">
    <property type="component" value="Unassembled WGS sequence"/>
</dbReference>
<gene>
    <name evidence="4" type="ORF">PPSIR1_21834</name>
</gene>
<dbReference type="Pfam" id="PF00106">
    <property type="entry name" value="adh_short"/>
    <property type="match status" value="1"/>
</dbReference>
<dbReference type="SUPFAM" id="SSF51735">
    <property type="entry name" value="NAD(P)-binding Rossmann-fold domains"/>
    <property type="match status" value="1"/>
</dbReference>
<dbReference type="GO" id="GO:0016616">
    <property type="term" value="F:oxidoreductase activity, acting on the CH-OH group of donors, NAD or NADP as acceptor"/>
    <property type="evidence" value="ECO:0007669"/>
    <property type="project" value="UniProtKB-ARBA"/>
</dbReference>
<dbReference type="FunFam" id="3.40.50.720:FF:000047">
    <property type="entry name" value="NADP-dependent L-serine/L-allo-threonine dehydrogenase"/>
    <property type="match status" value="1"/>
</dbReference>
<comment type="similarity">
    <text evidence="1 3">Belongs to the short-chain dehydrogenases/reductases (SDR) family.</text>
</comment>
<dbReference type="PRINTS" id="PR00081">
    <property type="entry name" value="GDHRDH"/>
</dbReference>
<dbReference type="Gene3D" id="3.40.50.720">
    <property type="entry name" value="NAD(P)-binding Rossmann-like Domain"/>
    <property type="match status" value="1"/>
</dbReference>
<comment type="caution">
    <text evidence="4">The sequence shown here is derived from an EMBL/GenBank/DDBJ whole genome shotgun (WGS) entry which is preliminary data.</text>
</comment>
<dbReference type="STRING" id="391625.PPSIR1_21834"/>